<evidence type="ECO:0000313" key="2">
    <source>
        <dbReference type="EMBL" id="SEP15785.1"/>
    </source>
</evidence>
<dbReference type="Pfam" id="PF13592">
    <property type="entry name" value="HTH_33"/>
    <property type="match status" value="1"/>
</dbReference>
<dbReference type="Pfam" id="PF13384">
    <property type="entry name" value="HTH_23"/>
    <property type="match status" value="1"/>
</dbReference>
<feature type="domain" description="Winged helix-turn helix" evidence="1">
    <location>
        <begin position="106"/>
        <end position="161"/>
    </location>
</feature>
<sequence length="170" mass="19798">MDKHTELEKVTEAMKQAKERRMYERYQAIYLYLKGTSMTAIADILNRNRMTVSSYIHTYENGGLAALKLKHSSGAPTRLTKEQQDQLKQTVAYSVPHEVGFTAKHNWTLELIATYVEREWGHRYSLRGISKVMERLGLSYTKPTYTLAAADPEKQRQFIETTFPDLKKRY</sequence>
<dbReference type="AlphaFoldDB" id="A0A1H8VK48"/>
<gene>
    <name evidence="2" type="ORF">SAMN04487895_12519</name>
</gene>
<proteinExistence type="predicted"/>
<evidence type="ECO:0000313" key="3">
    <source>
        <dbReference type="Proteomes" id="UP000198809"/>
    </source>
</evidence>
<dbReference type="Proteomes" id="UP000198809">
    <property type="component" value="Unassembled WGS sequence"/>
</dbReference>
<dbReference type="InterPro" id="IPR009057">
    <property type="entry name" value="Homeodomain-like_sf"/>
</dbReference>
<evidence type="ECO:0000259" key="1">
    <source>
        <dbReference type="Pfam" id="PF13592"/>
    </source>
</evidence>
<accession>A0A1H8VK48</accession>
<dbReference type="STRING" id="1333845.SAMN04487895_12519"/>
<dbReference type="SUPFAM" id="SSF46689">
    <property type="entry name" value="Homeodomain-like"/>
    <property type="match status" value="1"/>
</dbReference>
<reference evidence="2 3" key="1">
    <citation type="submission" date="2016-10" db="EMBL/GenBank/DDBJ databases">
        <authorList>
            <person name="de Groot N.N."/>
        </authorList>
    </citation>
    <scope>NUCLEOTIDE SEQUENCE [LARGE SCALE GENOMIC DNA]</scope>
    <source>
        <strain evidence="2 3">CGMCC 1.10238</strain>
    </source>
</reference>
<protein>
    <submittedName>
        <fullName evidence="2">Transposase</fullName>
    </submittedName>
</protein>
<name>A0A1H8VK48_9BACL</name>
<dbReference type="InterPro" id="IPR025959">
    <property type="entry name" value="Winged_HTH_dom"/>
</dbReference>
<organism evidence="2 3">
    <name type="scientific">Paenibacillus sophorae</name>
    <dbReference type="NCBI Taxonomy" id="1333845"/>
    <lineage>
        <taxon>Bacteria</taxon>
        <taxon>Bacillati</taxon>
        <taxon>Bacillota</taxon>
        <taxon>Bacilli</taxon>
        <taxon>Bacillales</taxon>
        <taxon>Paenibacillaceae</taxon>
        <taxon>Paenibacillus</taxon>
    </lineage>
</organism>
<dbReference type="EMBL" id="FODH01000025">
    <property type="protein sequence ID" value="SEP15785.1"/>
    <property type="molecule type" value="Genomic_DNA"/>
</dbReference>